<feature type="domain" description="Multidrug resistance protein MdtA-like barrel-sandwich hybrid" evidence="4">
    <location>
        <begin position="99"/>
        <end position="295"/>
    </location>
</feature>
<evidence type="ECO:0000259" key="5">
    <source>
        <dbReference type="Pfam" id="PF25954"/>
    </source>
</evidence>
<gene>
    <name evidence="6" type="ORF">FBZ87_108234</name>
</gene>
<dbReference type="RefSeq" id="WP_145612672.1">
    <property type="nucleotide sequence ID" value="NZ_JARPAF010000001.1"/>
</dbReference>
<dbReference type="InterPro" id="IPR050739">
    <property type="entry name" value="MFP"/>
</dbReference>
<evidence type="ECO:0000256" key="3">
    <source>
        <dbReference type="SAM" id="Phobius"/>
    </source>
</evidence>
<dbReference type="Proteomes" id="UP000320516">
    <property type="component" value="Unassembled WGS sequence"/>
</dbReference>
<comment type="caution">
    <text evidence="6">The sequence shown here is derived from an EMBL/GenBank/DDBJ whole genome shotgun (WGS) entry which is preliminary data.</text>
</comment>
<dbReference type="InterPro" id="IPR058625">
    <property type="entry name" value="MdtA-like_BSH"/>
</dbReference>
<dbReference type="AlphaFoldDB" id="A0A560JFG0"/>
<reference evidence="6 7" key="1">
    <citation type="submission" date="2019-06" db="EMBL/GenBank/DDBJ databases">
        <title>Genomic Encyclopedia of Type Strains, Phase IV (KMG-V): Genome sequencing to study the core and pangenomes of soil and plant-associated prokaryotes.</title>
        <authorList>
            <person name="Whitman W."/>
        </authorList>
    </citation>
    <scope>NUCLEOTIDE SEQUENCE [LARGE SCALE GENOMIC DNA]</scope>
    <source>
        <strain evidence="6 7">BR 12005</strain>
    </source>
</reference>
<feature type="domain" description="CusB-like beta-barrel" evidence="5">
    <location>
        <begin position="300"/>
        <end position="343"/>
    </location>
</feature>
<evidence type="ECO:0000313" key="6">
    <source>
        <dbReference type="EMBL" id="TWB69943.1"/>
    </source>
</evidence>
<accession>A0A560JFG0</accession>
<feature type="region of interest" description="Disordered" evidence="2">
    <location>
        <begin position="1"/>
        <end position="53"/>
    </location>
</feature>
<evidence type="ECO:0000313" key="7">
    <source>
        <dbReference type="Proteomes" id="UP000320516"/>
    </source>
</evidence>
<feature type="region of interest" description="Disordered" evidence="2">
    <location>
        <begin position="400"/>
        <end position="441"/>
    </location>
</feature>
<feature type="transmembrane region" description="Helical" evidence="3">
    <location>
        <begin position="58"/>
        <end position="81"/>
    </location>
</feature>
<proteinExistence type="predicted"/>
<keyword evidence="3" id="KW-0472">Membrane</keyword>
<dbReference type="Gene3D" id="1.10.287.470">
    <property type="entry name" value="Helix hairpin bin"/>
    <property type="match status" value="1"/>
</dbReference>
<dbReference type="EMBL" id="VITV01000008">
    <property type="protein sequence ID" value="TWB69943.1"/>
    <property type="molecule type" value="Genomic_DNA"/>
</dbReference>
<evidence type="ECO:0000256" key="1">
    <source>
        <dbReference type="SAM" id="Coils"/>
    </source>
</evidence>
<protein>
    <submittedName>
        <fullName evidence="6">Membrane fusion protein (Multidrug efflux system)</fullName>
    </submittedName>
</protein>
<dbReference type="InterPro" id="IPR058792">
    <property type="entry name" value="Beta-barrel_RND_2"/>
</dbReference>
<organism evidence="6 7">
    <name type="scientific">Nitrospirillum amazonense</name>
    <dbReference type="NCBI Taxonomy" id="28077"/>
    <lineage>
        <taxon>Bacteria</taxon>
        <taxon>Pseudomonadati</taxon>
        <taxon>Pseudomonadota</taxon>
        <taxon>Alphaproteobacteria</taxon>
        <taxon>Rhodospirillales</taxon>
        <taxon>Azospirillaceae</taxon>
        <taxon>Nitrospirillum</taxon>
    </lineage>
</organism>
<dbReference type="SUPFAM" id="SSF111369">
    <property type="entry name" value="HlyD-like secretion proteins"/>
    <property type="match status" value="2"/>
</dbReference>
<dbReference type="Pfam" id="PF25954">
    <property type="entry name" value="Beta-barrel_RND_2"/>
    <property type="match status" value="1"/>
</dbReference>
<dbReference type="Gene3D" id="2.40.50.100">
    <property type="match status" value="1"/>
</dbReference>
<dbReference type="PANTHER" id="PTHR30386">
    <property type="entry name" value="MEMBRANE FUSION SUBUNIT OF EMRAB-TOLC MULTIDRUG EFFLUX PUMP"/>
    <property type="match status" value="1"/>
</dbReference>
<feature type="coiled-coil region" evidence="1">
    <location>
        <begin position="146"/>
        <end position="260"/>
    </location>
</feature>
<keyword evidence="3" id="KW-1133">Transmembrane helix</keyword>
<feature type="compositionally biased region" description="Basic and acidic residues" evidence="2">
    <location>
        <begin position="1"/>
        <end position="50"/>
    </location>
</feature>
<keyword evidence="3" id="KW-0812">Transmembrane</keyword>
<name>A0A560JFG0_9PROT</name>
<evidence type="ECO:0000256" key="2">
    <source>
        <dbReference type="SAM" id="MobiDB-lite"/>
    </source>
</evidence>
<keyword evidence="1" id="KW-0175">Coiled coil</keyword>
<dbReference type="Gene3D" id="2.40.30.170">
    <property type="match status" value="1"/>
</dbReference>
<dbReference type="PANTHER" id="PTHR30386:SF24">
    <property type="entry name" value="MULTIDRUG RESISTANCE EFFLUX PUMP"/>
    <property type="match status" value="1"/>
</dbReference>
<evidence type="ECO:0000259" key="4">
    <source>
        <dbReference type="Pfam" id="PF25917"/>
    </source>
</evidence>
<dbReference type="Pfam" id="PF25917">
    <property type="entry name" value="BSH_RND"/>
    <property type="match status" value="1"/>
</dbReference>
<sequence length="441" mass="48715">MSDDETPRKDQQPQGDRHQGDDKRQDDKKRDADGRDKDGRDKDGKEEKKPSPLANPRVRIGLIIAAVVVVAALIAWGVYYWTTGQYEQETNDAYLQADMVTVAPKVGGYVEQVLVEDNQLVEPGQPLVKIDERETRARHDQAVAQVAQGKAAIVEYQAQIRRQEAEIVRAQAQLAGARSTALYAQRQVDRYTPLAASGAQTAEQLDQMRQTRDQAKAEAVADEAQVESARRQIDVLNAQIQSAQAQVEQAQAQVDQADVDLRSTLVRSSIRGRVGDRTVRVGQYVQTGTRMMSIVPLEGVYLVANYKETQIGLMRIGQPATFTVDAVSGGEFHGTVDSFAPGTGAQFALLPPQNATGNFTKIVQRVPVRIRIEAGPEARKVLVPGLSVIVTVDTIGAKEEQRRIKEEAKRTEERRQREHDDAVQRNREAEKANQPQNGAGK</sequence>
<feature type="compositionally biased region" description="Basic and acidic residues" evidence="2">
    <location>
        <begin position="400"/>
        <end position="431"/>
    </location>
</feature>